<evidence type="ECO:0000313" key="2">
    <source>
        <dbReference type="EMBL" id="MCD9638094.1"/>
    </source>
</evidence>
<feature type="compositionally biased region" description="Acidic residues" evidence="1">
    <location>
        <begin position="38"/>
        <end position="55"/>
    </location>
</feature>
<keyword evidence="3" id="KW-1185">Reference proteome</keyword>
<feature type="compositionally biased region" description="Basic and acidic residues" evidence="1">
    <location>
        <begin position="56"/>
        <end position="69"/>
    </location>
</feature>
<comment type="caution">
    <text evidence="2">The sequence shown here is derived from an EMBL/GenBank/DDBJ whole genome shotgun (WGS) entry which is preliminary data.</text>
</comment>
<name>A0ABS8UVR5_DATST</name>
<feature type="non-terminal residue" evidence="2">
    <location>
        <position position="110"/>
    </location>
</feature>
<gene>
    <name evidence="2" type="ORF">HAX54_021803</name>
</gene>
<protein>
    <submittedName>
        <fullName evidence="2">Uncharacterized protein</fullName>
    </submittedName>
</protein>
<evidence type="ECO:0000313" key="3">
    <source>
        <dbReference type="Proteomes" id="UP000823775"/>
    </source>
</evidence>
<reference evidence="2 3" key="1">
    <citation type="journal article" date="2021" name="BMC Genomics">
        <title>Datura genome reveals duplications of psychoactive alkaloid biosynthetic genes and high mutation rate following tissue culture.</title>
        <authorList>
            <person name="Rajewski A."/>
            <person name="Carter-House D."/>
            <person name="Stajich J."/>
            <person name="Litt A."/>
        </authorList>
    </citation>
    <scope>NUCLEOTIDE SEQUENCE [LARGE SCALE GENOMIC DNA]</scope>
    <source>
        <strain evidence="2">AR-01</strain>
    </source>
</reference>
<accession>A0ABS8UVR5</accession>
<organism evidence="2 3">
    <name type="scientific">Datura stramonium</name>
    <name type="common">Jimsonweed</name>
    <name type="synonym">Common thornapple</name>
    <dbReference type="NCBI Taxonomy" id="4076"/>
    <lineage>
        <taxon>Eukaryota</taxon>
        <taxon>Viridiplantae</taxon>
        <taxon>Streptophyta</taxon>
        <taxon>Embryophyta</taxon>
        <taxon>Tracheophyta</taxon>
        <taxon>Spermatophyta</taxon>
        <taxon>Magnoliopsida</taxon>
        <taxon>eudicotyledons</taxon>
        <taxon>Gunneridae</taxon>
        <taxon>Pentapetalae</taxon>
        <taxon>asterids</taxon>
        <taxon>lamiids</taxon>
        <taxon>Solanales</taxon>
        <taxon>Solanaceae</taxon>
        <taxon>Solanoideae</taxon>
        <taxon>Datureae</taxon>
        <taxon>Datura</taxon>
    </lineage>
</organism>
<sequence length="110" mass="12253">KQQDDASKAKEASQVDGDYFFQEQSEIGHASKENENGDRDDEDGDDDDGDGDDDNDKTITTDDRTKEENNVNVRSTPAGPGYLKLFLTSGAKLTLPEFCYFLTTNVDYKD</sequence>
<dbReference type="EMBL" id="JACEIK010002615">
    <property type="protein sequence ID" value="MCD9638094.1"/>
    <property type="molecule type" value="Genomic_DNA"/>
</dbReference>
<feature type="region of interest" description="Disordered" evidence="1">
    <location>
        <begin position="1"/>
        <end position="80"/>
    </location>
</feature>
<feature type="compositionally biased region" description="Basic and acidic residues" evidence="1">
    <location>
        <begin position="1"/>
        <end position="13"/>
    </location>
</feature>
<dbReference type="Proteomes" id="UP000823775">
    <property type="component" value="Unassembled WGS sequence"/>
</dbReference>
<proteinExistence type="predicted"/>
<feature type="non-terminal residue" evidence="2">
    <location>
        <position position="1"/>
    </location>
</feature>
<evidence type="ECO:0000256" key="1">
    <source>
        <dbReference type="SAM" id="MobiDB-lite"/>
    </source>
</evidence>